<organism evidence="2 3">
    <name type="scientific">Tsuneonella litorea</name>
    <dbReference type="NCBI Taxonomy" id="2976475"/>
    <lineage>
        <taxon>Bacteria</taxon>
        <taxon>Pseudomonadati</taxon>
        <taxon>Pseudomonadota</taxon>
        <taxon>Alphaproteobacteria</taxon>
        <taxon>Sphingomonadales</taxon>
        <taxon>Erythrobacteraceae</taxon>
        <taxon>Tsuneonella</taxon>
    </lineage>
</organism>
<dbReference type="GO" id="GO:0006109">
    <property type="term" value="P:regulation of carbohydrate metabolic process"/>
    <property type="evidence" value="ECO:0007669"/>
    <property type="project" value="InterPro"/>
</dbReference>
<dbReference type="RefSeq" id="WP_259961415.1">
    <property type="nucleotide sequence ID" value="NZ_JAOAMV010000002.1"/>
</dbReference>
<feature type="domain" description="HPr kinase/phosphorylase C-terminal" evidence="1">
    <location>
        <begin position="11"/>
        <end position="80"/>
    </location>
</feature>
<name>A0A9X2W2B2_9SPHN</name>
<reference evidence="2" key="1">
    <citation type="submission" date="2022-09" db="EMBL/GenBank/DDBJ databases">
        <title>The genome sequence of Tsuneonella sp. YG55.</title>
        <authorList>
            <person name="Liu Y."/>
        </authorList>
    </citation>
    <scope>NUCLEOTIDE SEQUENCE</scope>
    <source>
        <strain evidence="2">YG55</strain>
    </source>
</reference>
<gene>
    <name evidence="2" type="ORF">N0B51_06265</name>
</gene>
<sequence length="147" mass="14551">MTPAVPSLHQATAVAIGGRGLLIEGPPGCGKTTLALTLIDRGATLIGDDGVRLHAEAGVLLATPPSATAGLIEVRGVGIATLPTTGAPVALVLRAHDVLPRFVEGTGTVALAGCAIPLLAFDLRGPAAALRAEYALAMHGLSPGKTA</sequence>
<evidence type="ECO:0000313" key="3">
    <source>
        <dbReference type="Proteomes" id="UP001142648"/>
    </source>
</evidence>
<dbReference type="EMBL" id="JAOAMV010000002">
    <property type="protein sequence ID" value="MCT2558581.1"/>
    <property type="molecule type" value="Genomic_DNA"/>
</dbReference>
<dbReference type="InterPro" id="IPR011104">
    <property type="entry name" value="Hpr_kin/Pase_C"/>
</dbReference>
<dbReference type="GO" id="GO:0005524">
    <property type="term" value="F:ATP binding"/>
    <property type="evidence" value="ECO:0007669"/>
    <property type="project" value="InterPro"/>
</dbReference>
<dbReference type="Proteomes" id="UP001142648">
    <property type="component" value="Unassembled WGS sequence"/>
</dbReference>
<keyword evidence="2" id="KW-0808">Transferase</keyword>
<proteinExistence type="predicted"/>
<keyword evidence="2" id="KW-0418">Kinase</keyword>
<comment type="caution">
    <text evidence="2">The sequence shown here is derived from an EMBL/GenBank/DDBJ whole genome shotgun (WGS) entry which is preliminary data.</text>
</comment>
<dbReference type="AlphaFoldDB" id="A0A9X2W2B2"/>
<dbReference type="Pfam" id="PF07475">
    <property type="entry name" value="Hpr_kinase_C"/>
    <property type="match status" value="1"/>
</dbReference>
<evidence type="ECO:0000313" key="2">
    <source>
        <dbReference type="EMBL" id="MCT2558581.1"/>
    </source>
</evidence>
<dbReference type="InterPro" id="IPR027417">
    <property type="entry name" value="P-loop_NTPase"/>
</dbReference>
<protein>
    <submittedName>
        <fullName evidence="2">HPr kinase/phosphatase C-terminal domain-containing protein</fullName>
    </submittedName>
</protein>
<evidence type="ECO:0000259" key="1">
    <source>
        <dbReference type="Pfam" id="PF07475"/>
    </source>
</evidence>
<dbReference type="Gene3D" id="3.40.50.300">
    <property type="entry name" value="P-loop containing nucleotide triphosphate hydrolases"/>
    <property type="match status" value="1"/>
</dbReference>
<dbReference type="CDD" id="cd01918">
    <property type="entry name" value="HprK_C"/>
    <property type="match status" value="1"/>
</dbReference>
<accession>A0A9X2W2B2</accession>
<keyword evidence="3" id="KW-1185">Reference proteome</keyword>
<dbReference type="SUPFAM" id="SSF53795">
    <property type="entry name" value="PEP carboxykinase-like"/>
    <property type="match status" value="1"/>
</dbReference>
<dbReference type="GO" id="GO:0000155">
    <property type="term" value="F:phosphorelay sensor kinase activity"/>
    <property type="evidence" value="ECO:0007669"/>
    <property type="project" value="InterPro"/>
</dbReference>